<organism evidence="1 2">
    <name type="scientific">Asterophora parasitica</name>
    <dbReference type="NCBI Taxonomy" id="117018"/>
    <lineage>
        <taxon>Eukaryota</taxon>
        <taxon>Fungi</taxon>
        <taxon>Dikarya</taxon>
        <taxon>Basidiomycota</taxon>
        <taxon>Agaricomycotina</taxon>
        <taxon>Agaricomycetes</taxon>
        <taxon>Agaricomycetidae</taxon>
        <taxon>Agaricales</taxon>
        <taxon>Tricholomatineae</taxon>
        <taxon>Lyophyllaceae</taxon>
        <taxon>Asterophora</taxon>
    </lineage>
</organism>
<name>A0A9P7G2S3_9AGAR</name>
<evidence type="ECO:0000313" key="2">
    <source>
        <dbReference type="Proteomes" id="UP000775547"/>
    </source>
</evidence>
<reference evidence="1" key="1">
    <citation type="submission" date="2020-07" db="EMBL/GenBank/DDBJ databases">
        <authorList>
            <person name="Nieuwenhuis M."/>
            <person name="Van De Peppel L.J.J."/>
        </authorList>
    </citation>
    <scope>NUCLEOTIDE SEQUENCE</scope>
    <source>
        <strain evidence="1">AP01</strain>
        <tissue evidence="1">Mycelium</tissue>
    </source>
</reference>
<comment type="caution">
    <text evidence="1">The sequence shown here is derived from an EMBL/GenBank/DDBJ whole genome shotgun (WGS) entry which is preliminary data.</text>
</comment>
<accession>A0A9P7G2S3</accession>
<dbReference type="EMBL" id="JABCKV010001998">
    <property type="protein sequence ID" value="KAG5639820.1"/>
    <property type="molecule type" value="Genomic_DNA"/>
</dbReference>
<evidence type="ECO:0000313" key="1">
    <source>
        <dbReference type="EMBL" id="KAG5639820.1"/>
    </source>
</evidence>
<dbReference type="AlphaFoldDB" id="A0A9P7G2S3"/>
<proteinExistence type="predicted"/>
<gene>
    <name evidence="1" type="ORF">DXG03_003329</name>
</gene>
<reference evidence="1" key="2">
    <citation type="submission" date="2021-10" db="EMBL/GenBank/DDBJ databases">
        <title>Phylogenomics reveals ancestral predisposition of the termite-cultivated fungus Termitomyces towards a domesticated lifestyle.</title>
        <authorList>
            <person name="Auxier B."/>
            <person name="Grum-Grzhimaylo A."/>
            <person name="Cardenas M.E."/>
            <person name="Lodge J.D."/>
            <person name="Laessoe T."/>
            <person name="Pedersen O."/>
            <person name="Smith M.E."/>
            <person name="Kuyper T.W."/>
            <person name="Franco-Molano E.A."/>
            <person name="Baroni T.J."/>
            <person name="Aanen D.K."/>
        </authorList>
    </citation>
    <scope>NUCLEOTIDE SEQUENCE</scope>
    <source>
        <strain evidence="1">AP01</strain>
        <tissue evidence="1">Mycelium</tissue>
    </source>
</reference>
<dbReference type="Proteomes" id="UP000775547">
    <property type="component" value="Unassembled WGS sequence"/>
</dbReference>
<feature type="non-terminal residue" evidence="1">
    <location>
        <position position="1"/>
    </location>
</feature>
<sequence length="66" mass="7260">CEKLENERPKEGVNVLGLLQAWDDTKGKDVVEMVADFGREVIIEDYEQPCYALSFLEGGKAVGGEA</sequence>
<protein>
    <submittedName>
        <fullName evidence="1">Uncharacterized protein</fullName>
    </submittedName>
</protein>
<keyword evidence="2" id="KW-1185">Reference proteome</keyword>